<reference evidence="1 2" key="1">
    <citation type="journal article" date="2021" name="Elife">
        <title>Chloroplast acquisition without the gene transfer in kleptoplastic sea slugs, Plakobranchus ocellatus.</title>
        <authorList>
            <person name="Maeda T."/>
            <person name="Takahashi S."/>
            <person name="Yoshida T."/>
            <person name="Shimamura S."/>
            <person name="Takaki Y."/>
            <person name="Nagai Y."/>
            <person name="Toyoda A."/>
            <person name="Suzuki Y."/>
            <person name="Arimoto A."/>
            <person name="Ishii H."/>
            <person name="Satoh N."/>
            <person name="Nishiyama T."/>
            <person name="Hasebe M."/>
            <person name="Maruyama T."/>
            <person name="Minagawa J."/>
            <person name="Obokata J."/>
            <person name="Shigenobu S."/>
        </authorList>
    </citation>
    <scope>NUCLEOTIDE SEQUENCE [LARGE SCALE GENOMIC DNA]</scope>
</reference>
<dbReference type="EMBL" id="BLXT01002667">
    <property type="protein sequence ID" value="GFN96347.1"/>
    <property type="molecule type" value="Genomic_DNA"/>
</dbReference>
<keyword evidence="2" id="KW-1185">Reference proteome</keyword>
<protein>
    <submittedName>
        <fullName evidence="1">Uncharacterized protein</fullName>
    </submittedName>
</protein>
<name>A0AAV3ZND8_9GAST</name>
<accession>A0AAV3ZND8</accession>
<evidence type="ECO:0000313" key="2">
    <source>
        <dbReference type="Proteomes" id="UP000735302"/>
    </source>
</evidence>
<gene>
    <name evidence="1" type="ORF">PoB_002285300</name>
</gene>
<dbReference type="Proteomes" id="UP000735302">
    <property type="component" value="Unassembled WGS sequence"/>
</dbReference>
<dbReference type="AlphaFoldDB" id="A0AAV3ZND8"/>
<sequence>MEHIYMWYHGVRLEQGKLVQPSVVNAVAIRAAFLLNNNDRGRAGRIALPNDSLILPLLELGVQCLLFKEGYWIRALIAQVLKTSTGFGAPLLLWNQGEIEEKEPTTSSNSHHYQTSGLSVAPCYRNHQAQVRLHIHSHHSRNPHCHPPQQLKSC</sequence>
<evidence type="ECO:0000313" key="1">
    <source>
        <dbReference type="EMBL" id="GFN96347.1"/>
    </source>
</evidence>
<comment type="caution">
    <text evidence="1">The sequence shown here is derived from an EMBL/GenBank/DDBJ whole genome shotgun (WGS) entry which is preliminary data.</text>
</comment>
<organism evidence="1 2">
    <name type="scientific">Plakobranchus ocellatus</name>
    <dbReference type="NCBI Taxonomy" id="259542"/>
    <lineage>
        <taxon>Eukaryota</taxon>
        <taxon>Metazoa</taxon>
        <taxon>Spiralia</taxon>
        <taxon>Lophotrochozoa</taxon>
        <taxon>Mollusca</taxon>
        <taxon>Gastropoda</taxon>
        <taxon>Heterobranchia</taxon>
        <taxon>Euthyneura</taxon>
        <taxon>Panpulmonata</taxon>
        <taxon>Sacoglossa</taxon>
        <taxon>Placobranchoidea</taxon>
        <taxon>Plakobranchidae</taxon>
        <taxon>Plakobranchus</taxon>
    </lineage>
</organism>
<proteinExistence type="predicted"/>